<keyword evidence="1" id="KW-0560">Oxidoreductase</keyword>
<accession>A0A0C4E2Q7</accession>
<dbReference type="OMA" id="CIIASAH"/>
<protein>
    <submittedName>
        <fullName evidence="3">Taurine catabolism dioxygenase TauD</fullName>
    </submittedName>
</protein>
<dbReference type="OrthoDB" id="5224680at2759"/>
<keyword evidence="3" id="KW-0223">Dioxygenase</keyword>
<sequence length="371" mass="41073">MASVDASLSASQIATAFATAEQGQLPAGFPACVDSKLAFTGADYAEEAKYVYCLTESDVAEIDTALQHFKSLELNGSKVSRETFPLKALGRVLDGISEEIHEGKGFTLIRGLDLEKYSVEDATMAFLGVQSYIADQRGRQDSKGNMLVHIVENRSNETAKNHNRHSNKSITFHNEEDGDVVGWLTRGQASEGGSCVISSCYAIYNLVASTRPDLIAALASPFTFAIPRLETRPALFMKDGKLIVNFGRTPLLGSEAHPRDERLPKPTEQQLAALDVVEEIAHRIELRIKTQPGDMHFINNLTILHRRDAFKNGGTRRHLVRVRCRSTRLGWAIPEDLKAAWDGAFGPSVRSECWNLEPRQAMYFPLRDTPN</sequence>
<reference evidence="5" key="1">
    <citation type="submission" date="2010-05" db="EMBL/GenBank/DDBJ databases">
        <title>The genome sequence of Magnaporthe poae strain ATCC 64411.</title>
        <authorList>
            <person name="Ma L.-J."/>
            <person name="Dead R."/>
            <person name="Young S."/>
            <person name="Zeng Q."/>
            <person name="Koehrsen M."/>
            <person name="Alvarado L."/>
            <person name="Berlin A."/>
            <person name="Chapman S.B."/>
            <person name="Chen Z."/>
            <person name="Freedman E."/>
            <person name="Gellesch M."/>
            <person name="Goldberg J."/>
            <person name="Griggs A."/>
            <person name="Gujja S."/>
            <person name="Heilman E.R."/>
            <person name="Heiman D."/>
            <person name="Hepburn T."/>
            <person name="Howarth C."/>
            <person name="Jen D."/>
            <person name="Larson L."/>
            <person name="Mehta T."/>
            <person name="Neiman D."/>
            <person name="Pearson M."/>
            <person name="Roberts A."/>
            <person name="Saif S."/>
            <person name="Shea T."/>
            <person name="Shenoy N."/>
            <person name="Sisk P."/>
            <person name="Stolte C."/>
            <person name="Sykes S."/>
            <person name="Walk T."/>
            <person name="White J."/>
            <person name="Yandava C."/>
            <person name="Haas B."/>
            <person name="Nusbaum C."/>
            <person name="Birren B."/>
        </authorList>
    </citation>
    <scope>NUCLEOTIDE SEQUENCE [LARGE SCALE GENOMIC DNA]</scope>
    <source>
        <strain evidence="5">ATCC 64411 / 73-15</strain>
    </source>
</reference>
<reference evidence="4" key="4">
    <citation type="journal article" date="2015" name="G3 (Bethesda)">
        <title>Genome sequences of three phytopathogenic species of the Magnaporthaceae family of fungi.</title>
        <authorList>
            <person name="Okagaki L.H."/>
            <person name="Nunes C.C."/>
            <person name="Sailsbery J."/>
            <person name="Clay B."/>
            <person name="Brown D."/>
            <person name="John T."/>
            <person name="Oh Y."/>
            <person name="Young N."/>
            <person name="Fitzgerald M."/>
            <person name="Haas B.J."/>
            <person name="Zeng Q."/>
            <person name="Young S."/>
            <person name="Adiconis X."/>
            <person name="Fan L."/>
            <person name="Levin J.Z."/>
            <person name="Mitchell T.K."/>
            <person name="Okubara P.A."/>
            <person name="Farman M.L."/>
            <person name="Kohn L.M."/>
            <person name="Birren B."/>
            <person name="Ma L.-J."/>
            <person name="Dean R.A."/>
        </authorList>
    </citation>
    <scope>NUCLEOTIDE SEQUENCE</scope>
    <source>
        <strain evidence="4">ATCC 64411 / 73-15</strain>
    </source>
</reference>
<dbReference type="STRING" id="644358.A0A0C4E2Q7"/>
<dbReference type="Gene3D" id="3.60.130.10">
    <property type="entry name" value="Clavaminate synthase-like"/>
    <property type="match status" value="1"/>
</dbReference>
<dbReference type="EMBL" id="GL876970">
    <property type="protein sequence ID" value="KLU87703.1"/>
    <property type="molecule type" value="Genomic_DNA"/>
</dbReference>
<dbReference type="VEuPathDB" id="FungiDB:MAPG_06697"/>
<dbReference type="EMBL" id="ADBL01001620">
    <property type="status" value="NOT_ANNOTATED_CDS"/>
    <property type="molecule type" value="Genomic_DNA"/>
</dbReference>
<reference evidence="3" key="3">
    <citation type="submission" date="2011-03" db="EMBL/GenBank/DDBJ databases">
        <title>Annotation of Magnaporthe poae ATCC 64411.</title>
        <authorList>
            <person name="Ma L.-J."/>
            <person name="Dead R."/>
            <person name="Young S.K."/>
            <person name="Zeng Q."/>
            <person name="Gargeya S."/>
            <person name="Fitzgerald M."/>
            <person name="Haas B."/>
            <person name="Abouelleil A."/>
            <person name="Alvarado L."/>
            <person name="Arachchi H.M."/>
            <person name="Berlin A."/>
            <person name="Brown A."/>
            <person name="Chapman S.B."/>
            <person name="Chen Z."/>
            <person name="Dunbar C."/>
            <person name="Freedman E."/>
            <person name="Gearin G."/>
            <person name="Gellesch M."/>
            <person name="Goldberg J."/>
            <person name="Griggs A."/>
            <person name="Gujja S."/>
            <person name="Heiman D."/>
            <person name="Howarth C."/>
            <person name="Larson L."/>
            <person name="Lui A."/>
            <person name="MacDonald P.J.P."/>
            <person name="Mehta T."/>
            <person name="Montmayeur A."/>
            <person name="Murphy C."/>
            <person name="Neiman D."/>
            <person name="Pearson M."/>
            <person name="Priest M."/>
            <person name="Roberts A."/>
            <person name="Saif S."/>
            <person name="Shea T."/>
            <person name="Shenoy N."/>
            <person name="Sisk P."/>
            <person name="Stolte C."/>
            <person name="Sykes S."/>
            <person name="Yandava C."/>
            <person name="Wortman J."/>
            <person name="Nusbaum C."/>
            <person name="Birren B."/>
        </authorList>
    </citation>
    <scope>NUCLEOTIDE SEQUENCE</scope>
    <source>
        <strain evidence="3">ATCC 64411</strain>
    </source>
</reference>
<dbReference type="PANTHER" id="PTHR10696">
    <property type="entry name" value="GAMMA-BUTYROBETAINE HYDROXYLASE-RELATED"/>
    <property type="match status" value="1"/>
</dbReference>
<evidence type="ECO:0000259" key="2">
    <source>
        <dbReference type="Pfam" id="PF02668"/>
    </source>
</evidence>
<reference evidence="4" key="5">
    <citation type="submission" date="2015-06" db="UniProtKB">
        <authorList>
            <consortium name="EnsemblFungi"/>
        </authorList>
    </citation>
    <scope>IDENTIFICATION</scope>
    <source>
        <strain evidence="4">ATCC 64411</strain>
    </source>
</reference>
<evidence type="ECO:0000313" key="3">
    <source>
        <dbReference type="EMBL" id="KLU87703.1"/>
    </source>
</evidence>
<dbReference type="EnsemblFungi" id="MAPG_06697T0">
    <property type="protein sequence ID" value="MAPG_06697T0"/>
    <property type="gene ID" value="MAPG_06697"/>
</dbReference>
<reference evidence="3" key="2">
    <citation type="submission" date="2010-05" db="EMBL/GenBank/DDBJ databases">
        <title>The Genome Sequence of Magnaporthe poae strain ATCC 64411.</title>
        <authorList>
            <consortium name="The Broad Institute Genome Sequencing Platform"/>
            <consortium name="Broad Institute Genome Sequencing Center for Infectious Disease"/>
            <person name="Ma L.-J."/>
            <person name="Dead R."/>
            <person name="Young S."/>
            <person name="Zeng Q."/>
            <person name="Koehrsen M."/>
            <person name="Alvarado L."/>
            <person name="Berlin A."/>
            <person name="Chapman S.B."/>
            <person name="Chen Z."/>
            <person name="Freedman E."/>
            <person name="Gellesch M."/>
            <person name="Goldberg J."/>
            <person name="Griggs A."/>
            <person name="Gujja S."/>
            <person name="Heilman E.R."/>
            <person name="Heiman D."/>
            <person name="Hepburn T."/>
            <person name="Howarth C."/>
            <person name="Jen D."/>
            <person name="Larson L."/>
            <person name="Mehta T."/>
            <person name="Neiman D."/>
            <person name="Pearson M."/>
            <person name="Roberts A."/>
            <person name="Saif S."/>
            <person name="Shea T."/>
            <person name="Shenoy N."/>
            <person name="Sisk P."/>
            <person name="Stolte C."/>
            <person name="Sykes S."/>
            <person name="Walk T."/>
            <person name="White J."/>
            <person name="Yandava C."/>
            <person name="Haas B."/>
            <person name="Nusbaum C."/>
            <person name="Birren B."/>
        </authorList>
    </citation>
    <scope>NUCLEOTIDE SEQUENCE</scope>
    <source>
        <strain evidence="3">ATCC 64411</strain>
    </source>
</reference>
<evidence type="ECO:0000256" key="1">
    <source>
        <dbReference type="ARBA" id="ARBA00023002"/>
    </source>
</evidence>
<keyword evidence="5" id="KW-1185">Reference proteome</keyword>
<dbReference type="InterPro" id="IPR050411">
    <property type="entry name" value="AlphaKG_dependent_hydroxylases"/>
</dbReference>
<dbReference type="GO" id="GO:0051213">
    <property type="term" value="F:dioxygenase activity"/>
    <property type="evidence" value="ECO:0007669"/>
    <property type="project" value="UniProtKB-KW"/>
</dbReference>
<feature type="domain" description="TauD/TfdA-like" evidence="2">
    <location>
        <begin position="79"/>
        <end position="322"/>
    </location>
</feature>
<name>A0A0C4E2Q7_MAGP6</name>
<proteinExistence type="predicted"/>
<organism evidence="4 5">
    <name type="scientific">Magnaporthiopsis poae (strain ATCC 64411 / 73-15)</name>
    <name type="common">Kentucky bluegrass fungus</name>
    <name type="synonym">Magnaporthe poae</name>
    <dbReference type="NCBI Taxonomy" id="644358"/>
    <lineage>
        <taxon>Eukaryota</taxon>
        <taxon>Fungi</taxon>
        <taxon>Dikarya</taxon>
        <taxon>Ascomycota</taxon>
        <taxon>Pezizomycotina</taxon>
        <taxon>Sordariomycetes</taxon>
        <taxon>Sordariomycetidae</taxon>
        <taxon>Magnaporthales</taxon>
        <taxon>Magnaporthaceae</taxon>
        <taxon>Magnaporthiopsis</taxon>
    </lineage>
</organism>
<evidence type="ECO:0000313" key="5">
    <source>
        <dbReference type="Proteomes" id="UP000011715"/>
    </source>
</evidence>
<dbReference type="PANTHER" id="PTHR10696:SF49">
    <property type="entry name" value="TAUD_TFDA-LIKE DOMAIN-CONTAINING PROTEIN"/>
    <property type="match status" value="1"/>
</dbReference>
<evidence type="ECO:0000313" key="4">
    <source>
        <dbReference type="EnsemblFungi" id="MAPG_06697T0"/>
    </source>
</evidence>
<dbReference type="InterPro" id="IPR042098">
    <property type="entry name" value="TauD-like_sf"/>
</dbReference>
<dbReference type="eggNOG" id="ENOG502R4JR">
    <property type="taxonomic scope" value="Eukaryota"/>
</dbReference>
<gene>
    <name evidence="3" type="ORF">MAPG_06697</name>
</gene>
<dbReference type="Pfam" id="PF02668">
    <property type="entry name" value="TauD"/>
    <property type="match status" value="1"/>
</dbReference>
<dbReference type="SUPFAM" id="SSF51197">
    <property type="entry name" value="Clavaminate synthase-like"/>
    <property type="match status" value="1"/>
</dbReference>
<dbReference type="Proteomes" id="UP000011715">
    <property type="component" value="Unassembled WGS sequence"/>
</dbReference>
<dbReference type="AlphaFoldDB" id="A0A0C4E2Q7"/>
<dbReference type="InterPro" id="IPR003819">
    <property type="entry name" value="TauD/TfdA-like"/>
</dbReference>